<reference evidence="17" key="1">
    <citation type="submission" date="2016-10" db="EMBL/GenBank/DDBJ databases">
        <authorList>
            <person name="Varghese N."/>
            <person name="Submissions S."/>
        </authorList>
    </citation>
    <scope>NUCLEOTIDE SEQUENCE [LARGE SCALE GENOMIC DNA]</scope>
    <source>
        <strain evidence="17">CGMCC 1.4250</strain>
    </source>
</reference>
<keyword evidence="6" id="KW-0808">Transferase</keyword>
<dbReference type="Pfam" id="PF02518">
    <property type="entry name" value="HATPase_c"/>
    <property type="match status" value="1"/>
</dbReference>
<gene>
    <name evidence="16" type="ORF">SAMN04487943_11149</name>
</gene>
<sequence>MRIKKLLNGRTIQSKLTLIFAGIIILFNIVTISIYVSSTQLMQQYHQEFETLLNLNAISQSAQDLSDKTKAYVLSGEELDLEAYYEARETFHERTAPIMQQTNSIRYKNYINLIDALRYQTDLTTGFVLRDDMERYSMHVKEVDQTSSYIQESTLELLDGSLTEYQTLYADIRERNEAFKYFTLYLLITSIILGALITVRFSRGIHRPVQALSQAAKEVSVGKFDGKSVRIQSPDELKLLGDSFNKMRDSIRNLIKEIKDQSKQERLMKELELKHLQNQIQPHFLFNTLNTVSKMAYLEEARTTSNLIDSLASMMRHSLGDLKKTTTLKEEIKMVEDYVAIQKMRFMERIEFEIDQLPEDCDMPLPRLTLQPLVENAFIHGLESLEEGGKISVYIKTYHSGVIVEVTDNGAGMTEEKRRQLIQSTTESDQHVGHMTGIGLVNVIKRLQMFYQTEDVLEIDTTEGKGTIIRLYLPDRQQQEWGVLA</sequence>
<feature type="domain" description="Histidine kinase" evidence="14">
    <location>
        <begin position="280"/>
        <end position="477"/>
    </location>
</feature>
<organism evidence="16 17">
    <name type="scientific">Gracilibacillus orientalis</name>
    <dbReference type="NCBI Taxonomy" id="334253"/>
    <lineage>
        <taxon>Bacteria</taxon>
        <taxon>Bacillati</taxon>
        <taxon>Bacillota</taxon>
        <taxon>Bacilli</taxon>
        <taxon>Bacillales</taxon>
        <taxon>Bacillaceae</taxon>
        <taxon>Gracilibacillus</taxon>
    </lineage>
</organism>
<comment type="catalytic activity">
    <reaction evidence="1">
        <text>ATP + protein L-histidine = ADP + protein N-phospho-L-histidine.</text>
        <dbReference type="EC" id="2.7.13.3"/>
    </reaction>
</comment>
<dbReference type="GO" id="GO:0000155">
    <property type="term" value="F:phosphorelay sensor kinase activity"/>
    <property type="evidence" value="ECO:0007669"/>
    <property type="project" value="InterPro"/>
</dbReference>
<dbReference type="SMART" id="SM00304">
    <property type="entry name" value="HAMP"/>
    <property type="match status" value="1"/>
</dbReference>
<dbReference type="CDD" id="cd06225">
    <property type="entry name" value="HAMP"/>
    <property type="match status" value="1"/>
</dbReference>
<keyword evidence="9" id="KW-0067">ATP-binding</keyword>
<evidence type="ECO:0000256" key="3">
    <source>
        <dbReference type="ARBA" id="ARBA00012438"/>
    </source>
</evidence>
<keyword evidence="12" id="KW-0175">Coiled coil</keyword>
<keyword evidence="13" id="KW-1133">Transmembrane helix</keyword>
<evidence type="ECO:0000256" key="9">
    <source>
        <dbReference type="ARBA" id="ARBA00022840"/>
    </source>
</evidence>
<dbReference type="InterPro" id="IPR003660">
    <property type="entry name" value="HAMP_dom"/>
</dbReference>
<evidence type="ECO:0000259" key="14">
    <source>
        <dbReference type="PROSITE" id="PS50109"/>
    </source>
</evidence>
<evidence type="ECO:0000313" key="17">
    <source>
        <dbReference type="Proteomes" id="UP000198565"/>
    </source>
</evidence>
<evidence type="ECO:0000256" key="11">
    <source>
        <dbReference type="ARBA" id="ARBA00023136"/>
    </source>
</evidence>
<evidence type="ECO:0000256" key="13">
    <source>
        <dbReference type="SAM" id="Phobius"/>
    </source>
</evidence>
<dbReference type="GO" id="GO:0005886">
    <property type="term" value="C:plasma membrane"/>
    <property type="evidence" value="ECO:0007669"/>
    <property type="project" value="UniProtKB-SubCell"/>
</dbReference>
<feature type="transmembrane region" description="Helical" evidence="13">
    <location>
        <begin position="182"/>
        <end position="201"/>
    </location>
</feature>
<dbReference type="PANTHER" id="PTHR34220:SF7">
    <property type="entry name" value="SENSOR HISTIDINE KINASE YPDA"/>
    <property type="match status" value="1"/>
</dbReference>
<dbReference type="Gene3D" id="3.30.565.10">
    <property type="entry name" value="Histidine kinase-like ATPase, C-terminal domain"/>
    <property type="match status" value="1"/>
</dbReference>
<keyword evidence="13" id="KW-0812">Transmembrane</keyword>
<evidence type="ECO:0000256" key="1">
    <source>
        <dbReference type="ARBA" id="ARBA00000085"/>
    </source>
</evidence>
<dbReference type="SUPFAM" id="SSF55874">
    <property type="entry name" value="ATPase domain of HSP90 chaperone/DNA topoisomerase II/histidine kinase"/>
    <property type="match status" value="1"/>
</dbReference>
<dbReference type="GO" id="GO:0005524">
    <property type="term" value="F:ATP binding"/>
    <property type="evidence" value="ECO:0007669"/>
    <property type="project" value="UniProtKB-KW"/>
</dbReference>
<feature type="domain" description="HAMP" evidence="15">
    <location>
        <begin position="203"/>
        <end position="256"/>
    </location>
</feature>
<accession>A0A1I4PG43</accession>
<dbReference type="SMART" id="SM00387">
    <property type="entry name" value="HATPase_c"/>
    <property type="match status" value="1"/>
</dbReference>
<keyword evidence="7" id="KW-0547">Nucleotide-binding</keyword>
<dbReference type="AlphaFoldDB" id="A0A1I4PG43"/>
<evidence type="ECO:0000256" key="5">
    <source>
        <dbReference type="ARBA" id="ARBA00022553"/>
    </source>
</evidence>
<keyword evidence="8 16" id="KW-0418">Kinase</keyword>
<evidence type="ECO:0000256" key="2">
    <source>
        <dbReference type="ARBA" id="ARBA00004651"/>
    </source>
</evidence>
<evidence type="ECO:0000256" key="10">
    <source>
        <dbReference type="ARBA" id="ARBA00023012"/>
    </source>
</evidence>
<evidence type="ECO:0000256" key="8">
    <source>
        <dbReference type="ARBA" id="ARBA00022777"/>
    </source>
</evidence>
<dbReference type="EMBL" id="FOTR01000011">
    <property type="protein sequence ID" value="SFM26610.1"/>
    <property type="molecule type" value="Genomic_DNA"/>
</dbReference>
<feature type="coiled-coil region" evidence="12">
    <location>
        <begin position="244"/>
        <end position="279"/>
    </location>
</feature>
<evidence type="ECO:0000256" key="12">
    <source>
        <dbReference type="SAM" id="Coils"/>
    </source>
</evidence>
<evidence type="ECO:0000256" key="7">
    <source>
        <dbReference type="ARBA" id="ARBA00022741"/>
    </source>
</evidence>
<name>A0A1I4PG43_9BACI</name>
<keyword evidence="11 13" id="KW-0472">Membrane</keyword>
<feature type="transmembrane region" description="Helical" evidence="13">
    <location>
        <begin position="16"/>
        <end position="36"/>
    </location>
</feature>
<comment type="subcellular location">
    <subcellularLocation>
        <location evidence="2">Cell membrane</location>
        <topology evidence="2">Multi-pass membrane protein</topology>
    </subcellularLocation>
</comment>
<dbReference type="Pfam" id="PF00672">
    <property type="entry name" value="HAMP"/>
    <property type="match status" value="1"/>
</dbReference>
<keyword evidence="17" id="KW-1185">Reference proteome</keyword>
<dbReference type="OrthoDB" id="9776552at2"/>
<keyword evidence="5" id="KW-0597">Phosphoprotein</keyword>
<protein>
    <recommendedName>
        <fullName evidence="3">histidine kinase</fullName>
        <ecNumber evidence="3">2.7.13.3</ecNumber>
    </recommendedName>
</protein>
<dbReference type="PROSITE" id="PS50885">
    <property type="entry name" value="HAMP"/>
    <property type="match status" value="1"/>
</dbReference>
<keyword evidence="4" id="KW-1003">Cell membrane</keyword>
<dbReference type="Gene3D" id="6.10.340.10">
    <property type="match status" value="1"/>
</dbReference>
<proteinExistence type="predicted"/>
<dbReference type="InterPro" id="IPR010559">
    <property type="entry name" value="Sig_transdc_His_kin_internal"/>
</dbReference>
<dbReference type="InterPro" id="IPR003594">
    <property type="entry name" value="HATPase_dom"/>
</dbReference>
<keyword evidence="10" id="KW-0902">Two-component regulatory system</keyword>
<dbReference type="InterPro" id="IPR036890">
    <property type="entry name" value="HATPase_C_sf"/>
</dbReference>
<dbReference type="SUPFAM" id="SSF158472">
    <property type="entry name" value="HAMP domain-like"/>
    <property type="match status" value="1"/>
</dbReference>
<evidence type="ECO:0000256" key="6">
    <source>
        <dbReference type="ARBA" id="ARBA00022679"/>
    </source>
</evidence>
<dbReference type="InterPro" id="IPR050640">
    <property type="entry name" value="Bact_2-comp_sensor_kinase"/>
</dbReference>
<evidence type="ECO:0000313" key="16">
    <source>
        <dbReference type="EMBL" id="SFM26610.1"/>
    </source>
</evidence>
<dbReference type="Pfam" id="PF06580">
    <property type="entry name" value="His_kinase"/>
    <property type="match status" value="1"/>
</dbReference>
<dbReference type="InterPro" id="IPR005467">
    <property type="entry name" value="His_kinase_dom"/>
</dbReference>
<dbReference type="RefSeq" id="WP_091485077.1">
    <property type="nucleotide sequence ID" value="NZ_FOTR01000011.1"/>
</dbReference>
<dbReference type="PANTHER" id="PTHR34220">
    <property type="entry name" value="SENSOR HISTIDINE KINASE YPDA"/>
    <property type="match status" value="1"/>
</dbReference>
<evidence type="ECO:0000259" key="15">
    <source>
        <dbReference type="PROSITE" id="PS50885"/>
    </source>
</evidence>
<dbReference type="PROSITE" id="PS50109">
    <property type="entry name" value="HIS_KIN"/>
    <property type="match status" value="1"/>
</dbReference>
<dbReference type="Proteomes" id="UP000198565">
    <property type="component" value="Unassembled WGS sequence"/>
</dbReference>
<dbReference type="STRING" id="334253.SAMN04487943_11149"/>
<dbReference type="EC" id="2.7.13.3" evidence="3"/>
<evidence type="ECO:0000256" key="4">
    <source>
        <dbReference type="ARBA" id="ARBA00022475"/>
    </source>
</evidence>